<feature type="coiled-coil region" evidence="1">
    <location>
        <begin position="331"/>
        <end position="368"/>
    </location>
</feature>
<name>A0A2S6NNC1_RHOGL</name>
<dbReference type="NCBIfam" id="TIGR03007">
    <property type="entry name" value="pepcterm_ChnLen"/>
    <property type="match status" value="1"/>
</dbReference>
<dbReference type="GO" id="GO:0005886">
    <property type="term" value="C:plasma membrane"/>
    <property type="evidence" value="ECO:0007669"/>
    <property type="project" value="TreeGrafter"/>
</dbReference>
<dbReference type="EMBL" id="NHRY01000040">
    <property type="protein sequence ID" value="PPQ38469.1"/>
    <property type="molecule type" value="Genomic_DNA"/>
</dbReference>
<keyword evidence="3" id="KW-1133">Transmembrane helix</keyword>
<feature type="coiled-coil region" evidence="1">
    <location>
        <begin position="160"/>
        <end position="237"/>
    </location>
</feature>
<keyword evidence="3" id="KW-0472">Membrane</keyword>
<feature type="domain" description="Tyrosine-protein kinase G-rich" evidence="4">
    <location>
        <begin position="378"/>
        <end position="453"/>
    </location>
</feature>
<dbReference type="PANTHER" id="PTHR32309:SF13">
    <property type="entry name" value="FERRIC ENTEROBACTIN TRANSPORT PROTEIN FEPE"/>
    <property type="match status" value="1"/>
</dbReference>
<feature type="region of interest" description="Disordered" evidence="2">
    <location>
        <begin position="300"/>
        <end position="326"/>
    </location>
</feature>
<evidence type="ECO:0000256" key="3">
    <source>
        <dbReference type="SAM" id="Phobius"/>
    </source>
</evidence>
<evidence type="ECO:0000256" key="1">
    <source>
        <dbReference type="SAM" id="Coils"/>
    </source>
</evidence>
<keyword evidence="1" id="KW-0175">Coiled coil</keyword>
<accession>A0A2S6NNC1</accession>
<evidence type="ECO:0000256" key="2">
    <source>
        <dbReference type="SAM" id="MobiDB-lite"/>
    </source>
</evidence>
<dbReference type="AlphaFoldDB" id="A0A2S6NNC1"/>
<dbReference type="Proteomes" id="UP000239724">
    <property type="component" value="Unassembled WGS sequence"/>
</dbReference>
<keyword evidence="6" id="KW-1185">Reference proteome</keyword>
<dbReference type="OrthoDB" id="9795292at2"/>
<feature type="transmembrane region" description="Helical" evidence="3">
    <location>
        <begin position="467"/>
        <end position="486"/>
    </location>
</feature>
<sequence length="521" mass="57354">MESLRQLLDQYLRAAWRRRWIAVMVAWLVCGLGWFGVYAMPNQYESNARLFVDADAVLTPLLRGIAVDSAPTTQLEIVQRTLLSRPNLEKLISKTDLDLSLTGPSDRERLIARLAREIKITPQTSNLFTISYRDKSPKLAHDVVQTLLTIFVESATGSNRTDMENARRFLLRQIQSYEQQLRAAEKRRADFRSRYVDILPSTDNPDVPALEAARSAVQALEGKLQDAQSAHDALKKEVEATPPMLVTDEGGMVTVTGQLVQAPKSRLQEAEEQLRLLLLRDTENHPDVIAQRKLIASLKTDPQASAPGSAGKGGAAGQAGGARHQVPNPVYEQLKVKLIDAETAIASLQRQHDDAVRYRGRLEKTQREQPSLIAEYQNMDRDYGVLRKNYEELLGRLQSANIAQAADTQADKVKLQIVDPPEVPRLPVAPNRMLLISVVLLGGIASGLGVAVLLSQFDRSFSTVDQLRALGLPVLGGISVLGMAPLRVRLMAVLRFGAAVALLVGIYGGLMVHVLRSAALI</sequence>
<keyword evidence="3" id="KW-0812">Transmembrane</keyword>
<proteinExistence type="predicted"/>
<evidence type="ECO:0000259" key="4">
    <source>
        <dbReference type="Pfam" id="PF13807"/>
    </source>
</evidence>
<dbReference type="GO" id="GO:0004713">
    <property type="term" value="F:protein tyrosine kinase activity"/>
    <property type="evidence" value="ECO:0007669"/>
    <property type="project" value="TreeGrafter"/>
</dbReference>
<dbReference type="Pfam" id="PF13807">
    <property type="entry name" value="GNVR"/>
    <property type="match status" value="1"/>
</dbReference>
<comment type="caution">
    <text evidence="5">The sequence shown here is derived from an EMBL/GenBank/DDBJ whole genome shotgun (WGS) entry which is preliminary data.</text>
</comment>
<evidence type="ECO:0000313" key="5">
    <source>
        <dbReference type="EMBL" id="PPQ38469.1"/>
    </source>
</evidence>
<organism evidence="5 6">
    <name type="scientific">Rhodopila globiformis</name>
    <name type="common">Rhodopseudomonas globiformis</name>
    <dbReference type="NCBI Taxonomy" id="1071"/>
    <lineage>
        <taxon>Bacteria</taxon>
        <taxon>Pseudomonadati</taxon>
        <taxon>Pseudomonadota</taxon>
        <taxon>Alphaproteobacteria</taxon>
        <taxon>Acetobacterales</taxon>
        <taxon>Acetobacteraceae</taxon>
        <taxon>Rhodopila</taxon>
    </lineage>
</organism>
<dbReference type="InterPro" id="IPR014345">
    <property type="entry name" value="XrtA_polysacc_chain"/>
</dbReference>
<feature type="transmembrane region" description="Helical" evidence="3">
    <location>
        <begin position="433"/>
        <end position="455"/>
    </location>
</feature>
<reference evidence="5 6" key="1">
    <citation type="journal article" date="2018" name="Arch. Microbiol.">
        <title>New insights into the metabolic potential of the phototrophic purple bacterium Rhodopila globiformis DSM 161(T) from its draft genome sequence and evidence for a vanadium-dependent nitrogenase.</title>
        <authorList>
            <person name="Imhoff J.F."/>
            <person name="Rahn T."/>
            <person name="Kunzel S."/>
            <person name="Neulinger S.C."/>
        </authorList>
    </citation>
    <scope>NUCLEOTIDE SEQUENCE [LARGE SCALE GENOMIC DNA]</scope>
    <source>
        <strain evidence="5 6">DSM 161</strain>
    </source>
</reference>
<evidence type="ECO:0000313" key="6">
    <source>
        <dbReference type="Proteomes" id="UP000239724"/>
    </source>
</evidence>
<feature type="transmembrane region" description="Helical" evidence="3">
    <location>
        <begin position="20"/>
        <end position="40"/>
    </location>
</feature>
<dbReference type="PANTHER" id="PTHR32309">
    <property type="entry name" value="TYROSINE-PROTEIN KINASE"/>
    <property type="match status" value="1"/>
</dbReference>
<feature type="transmembrane region" description="Helical" evidence="3">
    <location>
        <begin position="492"/>
        <end position="515"/>
    </location>
</feature>
<gene>
    <name evidence="5" type="ORF">CCS01_02290</name>
</gene>
<feature type="compositionally biased region" description="Gly residues" evidence="2">
    <location>
        <begin position="310"/>
        <end position="320"/>
    </location>
</feature>
<dbReference type="InterPro" id="IPR032807">
    <property type="entry name" value="GNVR"/>
</dbReference>
<dbReference type="RefSeq" id="WP_104517225.1">
    <property type="nucleotide sequence ID" value="NZ_NHRY01000040.1"/>
</dbReference>
<protein>
    <recommendedName>
        <fullName evidence="4">Tyrosine-protein kinase G-rich domain-containing protein</fullName>
    </recommendedName>
</protein>
<dbReference type="InterPro" id="IPR050445">
    <property type="entry name" value="Bact_polysacc_biosynth/exp"/>
</dbReference>